<dbReference type="InterPro" id="IPR036097">
    <property type="entry name" value="HisK_dim/P_sf"/>
</dbReference>
<gene>
    <name evidence="1" type="ORF">EKH83_12025</name>
</gene>
<dbReference type="AlphaFoldDB" id="A0A4Q0M8I0"/>
<evidence type="ECO:0000313" key="1">
    <source>
        <dbReference type="EMBL" id="RXF69404.1"/>
    </source>
</evidence>
<dbReference type="GO" id="GO:0000155">
    <property type="term" value="F:phosphorelay sensor kinase activity"/>
    <property type="evidence" value="ECO:0007669"/>
    <property type="project" value="InterPro"/>
</dbReference>
<evidence type="ECO:0000313" key="2">
    <source>
        <dbReference type="Proteomes" id="UP000290848"/>
    </source>
</evidence>
<proteinExistence type="predicted"/>
<dbReference type="SUPFAM" id="SSF47384">
    <property type="entry name" value="Homodimeric domain of signal transducing histidine kinase"/>
    <property type="match status" value="1"/>
</dbReference>
<dbReference type="RefSeq" id="WP_128769676.1">
    <property type="nucleotide sequence ID" value="NZ_RXOC01000007.1"/>
</dbReference>
<keyword evidence="1" id="KW-0808">Transferase</keyword>
<dbReference type="EMBL" id="RXOC01000007">
    <property type="protein sequence ID" value="RXF69404.1"/>
    <property type="molecule type" value="Genomic_DNA"/>
</dbReference>
<sequence>MNKNSSEGSVDFTSLYHRAPCGLLTYAINGSVIQANKTLLEWLNITHEEIVNKTFTDLLDRGGQLYYQLFVYPMLVLQKEVKEIHLDIRSASATFPCFFSASADSDDDGQTTLIHAIVFKVAHRKKYEDELLRKKTAAEEENQQKAQTLQEVAFYQSHLVRAPLANILGLADLLTMDNSEDDIQDIIVLLKESAAQLDTVIKKIVGKANS</sequence>
<dbReference type="Gene3D" id="1.10.287.130">
    <property type="match status" value="1"/>
</dbReference>
<reference evidence="1 2" key="1">
    <citation type="submission" date="2018-12" db="EMBL/GenBank/DDBJ databases">
        <title>The Draft Genome Sequence of the Soil Bacterium Pedobacter tournemirensis R1.</title>
        <authorList>
            <person name="He J."/>
        </authorList>
    </citation>
    <scope>NUCLEOTIDE SEQUENCE [LARGE SCALE GENOMIC DNA]</scope>
    <source>
        <strain evidence="1 2">R1</strain>
    </source>
</reference>
<keyword evidence="1" id="KW-0418">Kinase</keyword>
<dbReference type="InterPro" id="IPR000014">
    <property type="entry name" value="PAS"/>
</dbReference>
<dbReference type="CDD" id="cd00130">
    <property type="entry name" value="PAS"/>
    <property type="match status" value="1"/>
</dbReference>
<accession>A0A4Q0M8I0</accession>
<name>A0A4Q0M8I0_9SPHI</name>
<dbReference type="Gene3D" id="3.30.450.20">
    <property type="entry name" value="PAS domain"/>
    <property type="match status" value="1"/>
</dbReference>
<dbReference type="SUPFAM" id="SSF55785">
    <property type="entry name" value="PYP-like sensor domain (PAS domain)"/>
    <property type="match status" value="1"/>
</dbReference>
<dbReference type="InterPro" id="IPR035965">
    <property type="entry name" value="PAS-like_dom_sf"/>
</dbReference>
<dbReference type="Proteomes" id="UP000290848">
    <property type="component" value="Unassembled WGS sequence"/>
</dbReference>
<comment type="caution">
    <text evidence="1">The sequence shown here is derived from an EMBL/GenBank/DDBJ whole genome shotgun (WGS) entry which is preliminary data.</text>
</comment>
<organism evidence="1 2">
    <name type="scientific">Arcticibacter tournemirensis</name>
    <dbReference type="NCBI Taxonomy" id="699437"/>
    <lineage>
        <taxon>Bacteria</taxon>
        <taxon>Pseudomonadati</taxon>
        <taxon>Bacteroidota</taxon>
        <taxon>Sphingobacteriia</taxon>
        <taxon>Sphingobacteriales</taxon>
        <taxon>Sphingobacteriaceae</taxon>
        <taxon>Arcticibacter</taxon>
    </lineage>
</organism>
<protein>
    <submittedName>
        <fullName evidence="1">PAS domain-containing hybrid sensor histidine kinase/response regulator</fullName>
    </submittedName>
</protein>